<dbReference type="InterPro" id="IPR056839">
    <property type="entry name" value="Receiver_AHK4/CRE1_1st"/>
</dbReference>
<gene>
    <name evidence="2" type="ORF">Ahy_A08g040551</name>
</gene>
<comment type="caution">
    <text evidence="2">The sequence shown here is derived from an EMBL/GenBank/DDBJ whole genome shotgun (WGS) entry which is preliminary data.</text>
</comment>
<evidence type="ECO:0000259" key="1">
    <source>
        <dbReference type="Pfam" id="PF24896"/>
    </source>
</evidence>
<dbReference type="STRING" id="3818.A0A445BZK5"/>
<keyword evidence="3" id="KW-1185">Reference proteome</keyword>
<dbReference type="Pfam" id="PF24896">
    <property type="entry name" value="Receiver_CRE1"/>
    <property type="match status" value="1"/>
</dbReference>
<dbReference type="Proteomes" id="UP000289738">
    <property type="component" value="Chromosome A08"/>
</dbReference>
<protein>
    <recommendedName>
        <fullName evidence="1">AHK4/CRE1/WOL first receiver domain-containing protein</fullName>
    </recommendedName>
</protein>
<dbReference type="EMBL" id="SDMP01000008">
    <property type="protein sequence ID" value="RYR44167.1"/>
    <property type="molecule type" value="Genomic_DNA"/>
</dbReference>
<feature type="domain" description="AHK4/CRE1/WOL first receiver" evidence="1">
    <location>
        <begin position="125"/>
        <end position="213"/>
    </location>
</feature>
<sequence>MAANASNGVAKQPLQPSPLCFSNYVNELTSTHVCLITDFCVGGELFALLDKQPMQIFKEGSARHKGSEVKPKLPLFVFYKVLDIVVGDPERFRQIITNLVGNSVKKAYNENSKTDVKKLNVEDLPFSFRGLKVIVVDGKSIRAAVTRYHLTRLGIQAKVANHNKKSDIVFVEKDSWFSREDRVFNICQLDWKQNGHMLKISQMILLATRISNVEFDKFSYLFVLSVYVRRLLIILINLLSNI</sequence>
<organism evidence="2 3">
    <name type="scientific">Arachis hypogaea</name>
    <name type="common">Peanut</name>
    <dbReference type="NCBI Taxonomy" id="3818"/>
    <lineage>
        <taxon>Eukaryota</taxon>
        <taxon>Viridiplantae</taxon>
        <taxon>Streptophyta</taxon>
        <taxon>Embryophyta</taxon>
        <taxon>Tracheophyta</taxon>
        <taxon>Spermatophyta</taxon>
        <taxon>Magnoliopsida</taxon>
        <taxon>eudicotyledons</taxon>
        <taxon>Gunneridae</taxon>
        <taxon>Pentapetalae</taxon>
        <taxon>rosids</taxon>
        <taxon>fabids</taxon>
        <taxon>Fabales</taxon>
        <taxon>Fabaceae</taxon>
        <taxon>Papilionoideae</taxon>
        <taxon>50 kb inversion clade</taxon>
        <taxon>dalbergioids sensu lato</taxon>
        <taxon>Dalbergieae</taxon>
        <taxon>Pterocarpus clade</taxon>
        <taxon>Arachis</taxon>
    </lineage>
</organism>
<name>A0A445BZK5_ARAHY</name>
<evidence type="ECO:0000313" key="2">
    <source>
        <dbReference type="EMBL" id="RYR44167.1"/>
    </source>
</evidence>
<proteinExistence type="predicted"/>
<accession>A0A445BZK5</accession>
<evidence type="ECO:0000313" key="3">
    <source>
        <dbReference type="Proteomes" id="UP000289738"/>
    </source>
</evidence>
<dbReference type="SUPFAM" id="SSF55874">
    <property type="entry name" value="ATPase domain of HSP90 chaperone/DNA topoisomerase II/histidine kinase"/>
    <property type="match status" value="1"/>
</dbReference>
<dbReference type="InterPro" id="IPR036890">
    <property type="entry name" value="HATPase_C_sf"/>
</dbReference>
<dbReference type="AlphaFoldDB" id="A0A445BZK5"/>
<reference evidence="2 3" key="1">
    <citation type="submission" date="2019-01" db="EMBL/GenBank/DDBJ databases">
        <title>Sequencing of cultivated peanut Arachis hypogaea provides insights into genome evolution and oil improvement.</title>
        <authorList>
            <person name="Chen X."/>
        </authorList>
    </citation>
    <scope>NUCLEOTIDE SEQUENCE [LARGE SCALE GENOMIC DNA]</scope>
    <source>
        <strain evidence="3">cv. Fuhuasheng</strain>
        <tissue evidence="2">Leaves</tissue>
    </source>
</reference>